<dbReference type="Pfam" id="PF08837">
    <property type="entry name" value="DUF1810"/>
    <property type="match status" value="1"/>
</dbReference>
<dbReference type="PIRSF" id="PIRSF008546">
    <property type="entry name" value="UCP008546"/>
    <property type="match status" value="1"/>
</dbReference>
<dbReference type="SUPFAM" id="SSF140736">
    <property type="entry name" value="Rv1873-like"/>
    <property type="match status" value="1"/>
</dbReference>
<reference evidence="1 2" key="3">
    <citation type="journal article" date="2008" name="BMC Genomics">
        <title>The genome of the versatile nitrogen fixer Azorhizobium caulinodans ORS571.</title>
        <authorList>
            <person name="Lee KB."/>
            <person name="Backer P.D."/>
            <person name="Aono T."/>
            <person name="Liu CT."/>
            <person name="Suzuki S."/>
            <person name="Suzuki T."/>
            <person name="Kaneko T."/>
            <person name="Yamada M."/>
            <person name="Tabata S."/>
            <person name="Kupfer D.M."/>
            <person name="Najar F.Z."/>
            <person name="Wiley G.B."/>
            <person name="Roe B."/>
            <person name="Binnewies T.T."/>
            <person name="Ussery D.W."/>
            <person name="D'Haeze W."/>
            <person name="Herder J.D."/>
            <person name="Gevers D."/>
            <person name="Vereecke D."/>
            <person name="Holsters M."/>
            <person name="Oyaizu H."/>
        </authorList>
    </citation>
    <scope>NUCLEOTIDE SEQUENCE [LARGE SCALE GENOMIC DNA]</scope>
    <source>
        <strain evidence="2">ATCC 43989 / DSM 5975 / JCM 20966 / LMG 6465 / NBRC 14845 / NCIMB 13405 / ORS 571</strain>
    </source>
</reference>
<dbReference type="InterPro" id="IPR036287">
    <property type="entry name" value="Rv1873-like_sf"/>
</dbReference>
<reference evidence="1 2" key="4">
    <citation type="journal article" date="2009" name="Appl. Environ. Microbiol.">
        <title>Comparative genome-wide transcriptional profiling of Azorhizobium caulinodans ORS571 grown under free-living and symbiotic conditions.</title>
        <authorList>
            <person name="Tsukada S."/>
            <person name="Aono T."/>
            <person name="Akiba N."/>
            <person name="Lee KB."/>
            <person name="Liu CT."/>
            <person name="Toyazaki H."/>
            <person name="Oyaizu H."/>
        </authorList>
    </citation>
    <scope>NUCLEOTIDE SEQUENCE [LARGE SCALE GENOMIC DNA]</scope>
    <source>
        <strain evidence="2">ATCC 43989 / DSM 5975 / JCM 20966 / LMG 6465 / NBRC 14845 / NCIMB 13405 / ORS 571</strain>
    </source>
</reference>
<reference evidence="2" key="2">
    <citation type="submission" date="2007-04" db="EMBL/GenBank/DDBJ databases">
        <title>Complete genome sequence of the nitrogen-fixing bacterium Azorhizobium caulinodans ORS571.</title>
        <authorList>
            <person name="Lee K.B."/>
            <person name="Backer P.D."/>
            <person name="Aono T."/>
            <person name="Liu C.T."/>
            <person name="Suzuki S."/>
            <person name="Suzuki T."/>
            <person name="Kaneko T."/>
            <person name="Yamada M."/>
            <person name="Tabata S."/>
            <person name="Kupfer D.M."/>
            <person name="Najar F.Z."/>
            <person name="Wiley G.B."/>
            <person name="Roe B."/>
            <person name="Binnewies T."/>
            <person name="Ussery D."/>
            <person name="Vereecke D."/>
            <person name="Gevers D."/>
            <person name="Holsters M."/>
            <person name="Oyaizu H."/>
        </authorList>
    </citation>
    <scope>NUCLEOTIDE SEQUENCE [LARGE SCALE GENOMIC DNA]</scope>
    <source>
        <strain evidence="2">ATCC 43989 / DSM 5975 / JCM 20966 / LMG 6465 / NBRC 14845 / NCIMB 13405 / ORS 571</strain>
    </source>
</reference>
<name>A8I9C0_AZOC5</name>
<gene>
    <name evidence="1" type="ordered locus">AZC_2770</name>
</gene>
<evidence type="ECO:0000313" key="1">
    <source>
        <dbReference type="EMBL" id="BAF88768.1"/>
    </source>
</evidence>
<reference evidence="1 2" key="5">
    <citation type="journal article" date="2010" name="Appl. Environ. Microbiol.">
        <title>phrR-like gene praR of Azorhizobium caulinodans ORS571 is essential for symbiosis with Sesbania rostrata and is involved in expression of reb genes.</title>
        <authorList>
            <person name="Akiba N."/>
            <person name="Aono T."/>
            <person name="Toyazaki H."/>
            <person name="Sato S."/>
            <person name="Oyaizu H."/>
        </authorList>
    </citation>
    <scope>NUCLEOTIDE SEQUENCE [LARGE SCALE GENOMIC DNA]</scope>
    <source>
        <strain evidence="2">ATCC 43989 / DSM 5975 / JCM 20966 / LMG 6465 / NBRC 14845 / NCIMB 13405 / ORS 571</strain>
    </source>
</reference>
<dbReference type="Proteomes" id="UP000000270">
    <property type="component" value="Chromosome"/>
</dbReference>
<dbReference type="AlphaFoldDB" id="A8I9C0"/>
<dbReference type="KEGG" id="azc:AZC_2770"/>
<dbReference type="EMBL" id="AP009384">
    <property type="protein sequence ID" value="BAF88768.1"/>
    <property type="molecule type" value="Genomic_DNA"/>
</dbReference>
<accession>A8I9C0</accession>
<reference evidence="1 2" key="6">
    <citation type="journal article" date="2011" name="Appl. Environ. Microbiol.">
        <title>Involvement of the azorhizobial chromosome partition gene (parA) in the onset of bacteroid differentiation during Sesbania rostrata stem nodule development.</title>
        <authorList>
            <person name="Liu CT."/>
            <person name="Lee KB."/>
            <person name="Wang YS."/>
            <person name="Peng MH."/>
            <person name="Lee KT."/>
            <person name="Suzuki S."/>
            <person name="Suzuki T."/>
            <person name="Oyaizu H."/>
        </authorList>
    </citation>
    <scope>NUCLEOTIDE SEQUENCE [LARGE SCALE GENOMIC DNA]</scope>
    <source>
        <strain evidence="2">ATCC 43989 / DSM 5975 / JCM 20966 / LMG 6465 / NBRC 14845 / NCIMB 13405 / ORS 571</strain>
    </source>
</reference>
<dbReference type="HOGENOM" id="CLU_124534_0_0_5"/>
<organism evidence="1 2">
    <name type="scientific">Azorhizobium caulinodans (strain ATCC 43989 / DSM 5975 / JCM 20966 / LMG 6465 / NBRC 14845 / NCIMB 13405 / ORS 571)</name>
    <dbReference type="NCBI Taxonomy" id="438753"/>
    <lineage>
        <taxon>Bacteria</taxon>
        <taxon>Pseudomonadati</taxon>
        <taxon>Pseudomonadota</taxon>
        <taxon>Alphaproteobacteria</taxon>
        <taxon>Hyphomicrobiales</taxon>
        <taxon>Xanthobacteraceae</taxon>
        <taxon>Azorhizobium</taxon>
    </lineage>
</organism>
<evidence type="ECO:0000313" key="2">
    <source>
        <dbReference type="Proteomes" id="UP000000270"/>
    </source>
</evidence>
<proteinExistence type="predicted"/>
<keyword evidence="2" id="KW-1185">Reference proteome</keyword>
<reference evidence="1 2" key="1">
    <citation type="journal article" date="2007" name="Appl. Environ. Microbiol.">
        <title>Rhizobial factors required for stem nodule maturation and maintenance in Sesbania rostrata-Azorhizobium caulinodans ORS571 symbiosis.</title>
        <authorList>
            <person name="Suzuki S."/>
            <person name="Aono T."/>
            <person name="Lee KB."/>
            <person name="Suzuki T."/>
            <person name="Liu CT."/>
            <person name="Miwa H."/>
            <person name="Wakao S."/>
            <person name="Iki T."/>
            <person name="Oyaizu H."/>
        </authorList>
    </citation>
    <scope>NUCLEOTIDE SEQUENCE [LARGE SCALE GENOMIC DNA]</scope>
    <source>
        <strain evidence="2">ATCC 43989 / DSM 5975 / JCM 20966 / LMG 6465 / NBRC 14845 / NCIMB 13405 / ORS 571</strain>
    </source>
</reference>
<sequence length="156" mass="17246">MPLRGLEEVMADDPFHLQRFLDAQNGRFETALAEVSSGRKNSHWMWFVFPQMQGLGFSTTAHFYGLTGLEEARAYLAHPVLGERLRRATAATLPHASRGARALFGSPDDMKFRSSLTLFAGAASDPDSIFRQALAVFFDGEPDPRTLGLVGDHPPR</sequence>
<dbReference type="eggNOG" id="COG5579">
    <property type="taxonomic scope" value="Bacteria"/>
</dbReference>
<dbReference type="STRING" id="438753.AZC_2770"/>
<protein>
    <submittedName>
        <fullName evidence="1">Uncharacterized conserved protein</fullName>
    </submittedName>
</protein>
<dbReference type="Gene3D" id="1.25.40.380">
    <property type="entry name" value="Protein of unknown function DUF1810"/>
    <property type="match status" value="1"/>
</dbReference>
<dbReference type="InterPro" id="IPR014937">
    <property type="entry name" value="DUF1810"/>
</dbReference>